<dbReference type="FunFam" id="3.40.50.2000:FF:000100">
    <property type="entry name" value="Glycosyltransferase family 1 protein"/>
    <property type="match status" value="1"/>
</dbReference>
<name>A0A0D1Y0J0_9PEZI</name>
<dbReference type="STRING" id="253628.A0A0D1Y0J0"/>
<evidence type="ECO:0000256" key="1">
    <source>
        <dbReference type="ARBA" id="ARBA00022679"/>
    </source>
</evidence>
<feature type="compositionally biased region" description="Low complexity" evidence="2">
    <location>
        <begin position="890"/>
        <end position="907"/>
    </location>
</feature>
<feature type="compositionally biased region" description="Polar residues" evidence="2">
    <location>
        <begin position="103"/>
        <end position="117"/>
    </location>
</feature>
<evidence type="ECO:0000313" key="6">
    <source>
        <dbReference type="Proteomes" id="UP000053259"/>
    </source>
</evidence>
<dbReference type="InParanoid" id="A0A0D1Y0J0"/>
<feature type="region of interest" description="Disordered" evidence="2">
    <location>
        <begin position="765"/>
        <end position="848"/>
    </location>
</feature>
<feature type="region of interest" description="Disordered" evidence="2">
    <location>
        <begin position="1255"/>
        <end position="1275"/>
    </location>
</feature>
<proteinExistence type="predicted"/>
<dbReference type="PANTHER" id="PTHR48050:SF13">
    <property type="entry name" value="STEROL 3-BETA-GLUCOSYLTRANSFERASE UGT80A2"/>
    <property type="match status" value="1"/>
</dbReference>
<dbReference type="GO" id="GO:0005975">
    <property type="term" value="P:carbohydrate metabolic process"/>
    <property type="evidence" value="ECO:0007669"/>
    <property type="project" value="InterPro"/>
</dbReference>
<dbReference type="VEuPathDB" id="FungiDB:PV09_00519"/>
<feature type="region of interest" description="Disordered" evidence="2">
    <location>
        <begin position="881"/>
        <end position="957"/>
    </location>
</feature>
<dbReference type="InterPro" id="IPR002213">
    <property type="entry name" value="UDP_glucos_trans"/>
</dbReference>
<dbReference type="PANTHER" id="PTHR48050">
    <property type="entry name" value="STEROL 3-BETA-GLUCOSYLTRANSFERASE"/>
    <property type="match status" value="1"/>
</dbReference>
<dbReference type="EMBL" id="KN847530">
    <property type="protein sequence ID" value="KIW08551.1"/>
    <property type="molecule type" value="Genomic_DNA"/>
</dbReference>
<dbReference type="InterPro" id="IPR050426">
    <property type="entry name" value="Glycosyltransferase_28"/>
</dbReference>
<evidence type="ECO:0000259" key="4">
    <source>
        <dbReference type="Pfam" id="PF06722"/>
    </source>
</evidence>
<feature type="region of interest" description="Disordered" evidence="2">
    <location>
        <begin position="1321"/>
        <end position="1437"/>
    </location>
</feature>
<dbReference type="InterPro" id="IPR010610">
    <property type="entry name" value="EryCIII-like_C"/>
</dbReference>
<dbReference type="GO" id="GO:0016906">
    <property type="term" value="F:sterol 3-beta-glucosyltransferase activity"/>
    <property type="evidence" value="ECO:0007669"/>
    <property type="project" value="UniProtKB-ARBA"/>
</dbReference>
<dbReference type="Proteomes" id="UP000053259">
    <property type="component" value="Unassembled WGS sequence"/>
</dbReference>
<dbReference type="OrthoDB" id="5835829at2759"/>
<feature type="compositionally biased region" description="Basic and acidic residues" evidence="2">
    <location>
        <begin position="25"/>
        <end position="36"/>
    </location>
</feature>
<dbReference type="Pfam" id="PF03033">
    <property type="entry name" value="Glyco_transf_28"/>
    <property type="match status" value="1"/>
</dbReference>
<feature type="domain" description="Glycosyltransferase family 28 N-terminal" evidence="3">
    <location>
        <begin position="213"/>
        <end position="277"/>
    </location>
</feature>
<feature type="region of interest" description="Disordered" evidence="2">
    <location>
        <begin position="103"/>
        <end position="153"/>
    </location>
</feature>
<feature type="compositionally biased region" description="Basic and acidic residues" evidence="2">
    <location>
        <begin position="1421"/>
        <end position="1437"/>
    </location>
</feature>
<accession>A0A0D1Y0J0</accession>
<reference evidence="5 6" key="1">
    <citation type="submission" date="2015-01" db="EMBL/GenBank/DDBJ databases">
        <title>The Genome Sequence of Ochroconis gallopava CBS43764.</title>
        <authorList>
            <consortium name="The Broad Institute Genomics Platform"/>
            <person name="Cuomo C."/>
            <person name="de Hoog S."/>
            <person name="Gorbushina A."/>
            <person name="Stielow B."/>
            <person name="Teixiera M."/>
            <person name="Abouelleil A."/>
            <person name="Chapman S.B."/>
            <person name="Priest M."/>
            <person name="Young S.K."/>
            <person name="Wortman J."/>
            <person name="Nusbaum C."/>
            <person name="Birren B."/>
        </authorList>
    </citation>
    <scope>NUCLEOTIDE SEQUENCE [LARGE SCALE GENOMIC DNA]</scope>
    <source>
        <strain evidence="5 6">CBS 43764</strain>
    </source>
</reference>
<dbReference type="GeneID" id="27308492"/>
<dbReference type="InterPro" id="IPR003903">
    <property type="entry name" value="UIM_dom"/>
</dbReference>
<sequence>MSGTEKSGDAPASASEQPEPPLLHSNDEWREQDRGVHNATSMLQHARAAAAANNEDEPAFPVRNIAKSPTSVSTQTVQSRPANRVMSADSFYGYNTALSKQTTGGISTANGNHSQSLPPLEVSDEMPPPPAYSDTLGHVEDNNSGTGTRAKVGDDGRVNIRIDQRSHKLSKMLVPALRQQRRLIAEQTPLPPPYVPPTLGGSPGELPPPPMNVVIHVVGSRGDVQPFVALAKVLRDTYNHRVRLATHPVFKQFVEENGIEFFSIGGDPSELMAFMVKNPGLMPGFETLRNGDVGKRRRGIAEMIKGCWRSCIEAGDGSGVEASDNAIGDWMADEESSTKEIPDKFSRPFVADAIIANPPSFAHLHCAERLGIPLHMMFTMPWSPTEAFPHPLANIESTNAEQTISNYITYGLVDLLTWQGLGDIINRFRVHNLGLEPINIFYAPGMLARLRIPYTYCWSPALIPKPADWGNHINISGFYFLNLASNYTPDPALKSFLDSGPPPVYIGFGSIVVDDPNAMTKMIFEAIKITGQRALVSKGWGGLGADELGLPDGVFMLGNVPHDWLFKHVSCVVHHGGAGTTAAGIACGKPTVIVPFFGDQPFWGSMVARAGAGPKPTRYKDLTAQILADSIMEALKPETVERAGEMAKIISQEKGCDVGAQSFHQMLEMDKMRCSLLPEQAAVWRIRKTQIRLSALAAYTLAEKGVISFSDLKLYRPMEYEVDMGPTDPISGSAGAILDNATTIAMGIADFPVAALKALAIHPDSHKGKEKKKEKGEKESKGKGAETESTSFSAAASSSNSGIVPAPTAQSELTNTSSERASISTWRSSLDLTPSTTPGTTTPGENSKNSLASLELVTSPEQVIDLSSTNKHFSVNATSATQKDLLSPESAHSLASGTATSSSSASGKRPSAMAEALRGLPEGSRPRSRSNSRTRTSSHRRSESRPDSPCPASAVKHWAEQGHGAEGLLDTAYGTGKGLSKIVGAGMKSPMDFTLGLAKGFHNLPKLYGEEVRQVDRVTDLKSGLRVAGKEFGMGLWDGITGLVTQPISGAKKEGGAGFVKGVGRGIAGVVVKPGAGIYSLPGYAMQGIYKEVQKHFGKSVDNYIIAARTAQGWEAWLQIDKDEQTEIVHRYFKLLEEVKRKKIMGEDSVVAVQDFIEQKKEKRREKWARISAKKEQLSEEFKKKGRKWSERVDRWQDHVHRTNSMARSLSNHASASGKSTSELISPEHRAELAGTELGQGLPIHEISAIKRANSTGQLRHTGPVPHDQPLYRESDDEGFKYEHDDDFESALQSAIKESSSGDQQEDQDIDRAIRASISHLTRQMTLRDTGPAADEDEDDEQLRMAIAESLKDASIAPTGEQETGVLRAPSIPPKSPRRSLMPRSPINQTGPGTSSTNRGSSISTPTAAAGIDGADEDDADLKKALEESRKMDEDLRKARQEEEIVLEYVKKQSLLEEEFRRNSNQQGGAGNGESSRRS</sequence>
<gene>
    <name evidence="5" type="ORF">PV09_00519</name>
</gene>
<feature type="compositionally biased region" description="Polar residues" evidence="2">
    <location>
        <begin position="1386"/>
        <end position="1407"/>
    </location>
</feature>
<keyword evidence="6" id="KW-1185">Reference proteome</keyword>
<dbReference type="SUPFAM" id="SSF53756">
    <property type="entry name" value="UDP-Glycosyltransferase/glycogen phosphorylase"/>
    <property type="match status" value="1"/>
</dbReference>
<feature type="compositionally biased region" description="Basic and acidic residues" evidence="2">
    <location>
        <begin position="765"/>
        <end position="786"/>
    </location>
</feature>
<keyword evidence="1" id="KW-0808">Transferase</keyword>
<evidence type="ECO:0000259" key="3">
    <source>
        <dbReference type="Pfam" id="PF03033"/>
    </source>
</evidence>
<feature type="compositionally biased region" description="Low complexity" evidence="2">
    <location>
        <begin position="787"/>
        <end position="801"/>
    </location>
</feature>
<dbReference type="InterPro" id="IPR004276">
    <property type="entry name" value="GlycoTrans_28_N"/>
</dbReference>
<feature type="compositionally biased region" description="Polar residues" evidence="2">
    <location>
        <begin position="1206"/>
        <end position="1224"/>
    </location>
</feature>
<feature type="region of interest" description="Disordered" evidence="2">
    <location>
        <begin position="1"/>
        <end position="82"/>
    </location>
</feature>
<evidence type="ECO:0000313" key="5">
    <source>
        <dbReference type="EMBL" id="KIW08551.1"/>
    </source>
</evidence>
<feature type="compositionally biased region" description="Polar residues" evidence="2">
    <location>
        <begin position="808"/>
        <end position="832"/>
    </location>
</feature>
<feature type="compositionally biased region" description="Low complexity" evidence="2">
    <location>
        <begin position="70"/>
        <end position="79"/>
    </location>
</feature>
<dbReference type="CDD" id="cd03784">
    <property type="entry name" value="GT1_Gtf-like"/>
    <property type="match status" value="1"/>
</dbReference>
<feature type="region of interest" description="Disordered" evidence="2">
    <location>
        <begin position="1453"/>
        <end position="1479"/>
    </location>
</feature>
<dbReference type="Gene3D" id="3.40.50.2000">
    <property type="entry name" value="Glycogen Phosphorylase B"/>
    <property type="match status" value="2"/>
</dbReference>
<organism evidence="5 6">
    <name type="scientific">Verruconis gallopava</name>
    <dbReference type="NCBI Taxonomy" id="253628"/>
    <lineage>
        <taxon>Eukaryota</taxon>
        <taxon>Fungi</taxon>
        <taxon>Dikarya</taxon>
        <taxon>Ascomycota</taxon>
        <taxon>Pezizomycotina</taxon>
        <taxon>Dothideomycetes</taxon>
        <taxon>Pleosporomycetidae</taxon>
        <taxon>Venturiales</taxon>
        <taxon>Sympoventuriaceae</taxon>
        <taxon>Verruconis</taxon>
    </lineage>
</organism>
<feature type="domain" description="Erythromycin biosynthesis protein CIII-like C-terminal" evidence="4">
    <location>
        <begin position="549"/>
        <end position="639"/>
    </location>
</feature>
<dbReference type="Pfam" id="PF06722">
    <property type="entry name" value="EryCIII-like_C"/>
    <property type="match status" value="1"/>
</dbReference>
<feature type="compositionally biased region" description="Basic and acidic residues" evidence="2">
    <location>
        <begin position="1453"/>
        <end position="1462"/>
    </location>
</feature>
<evidence type="ECO:0000256" key="2">
    <source>
        <dbReference type="SAM" id="MobiDB-lite"/>
    </source>
</evidence>
<dbReference type="RefSeq" id="XP_016218420.1">
    <property type="nucleotide sequence ID" value="XM_016353267.1"/>
</dbReference>
<feature type="compositionally biased region" description="Low complexity" evidence="2">
    <location>
        <begin position="833"/>
        <end position="844"/>
    </location>
</feature>
<dbReference type="SMART" id="SM00726">
    <property type="entry name" value="UIM"/>
    <property type="match status" value="4"/>
</dbReference>
<dbReference type="FunFam" id="3.40.50.2000:FF:000009">
    <property type="entry name" value="Sterol 3-beta-glucosyltransferase UGT80A2"/>
    <property type="match status" value="1"/>
</dbReference>
<dbReference type="PROSITE" id="PS50330">
    <property type="entry name" value="UIM"/>
    <property type="match status" value="1"/>
</dbReference>
<feature type="compositionally biased region" description="Basic residues" evidence="2">
    <location>
        <begin position="926"/>
        <end position="939"/>
    </location>
</feature>
<feature type="region of interest" description="Disordered" evidence="2">
    <location>
        <begin position="1206"/>
        <end position="1225"/>
    </location>
</feature>
<protein>
    <submittedName>
        <fullName evidence="5">Uncharacterized protein</fullName>
    </submittedName>
</protein>